<feature type="region of interest" description="Disordered" evidence="5">
    <location>
        <begin position="274"/>
        <end position="384"/>
    </location>
</feature>
<evidence type="ECO:0000256" key="4">
    <source>
        <dbReference type="ARBA" id="ARBA00022825"/>
    </source>
</evidence>
<feature type="compositionally biased region" description="Basic and acidic residues" evidence="5">
    <location>
        <begin position="1"/>
        <end position="10"/>
    </location>
</feature>
<dbReference type="EMBL" id="ML978072">
    <property type="protein sequence ID" value="KAF2012823.1"/>
    <property type="molecule type" value="Genomic_DNA"/>
</dbReference>
<dbReference type="CDD" id="cd07491">
    <property type="entry name" value="Peptidases_S8_7"/>
    <property type="match status" value="1"/>
</dbReference>
<dbReference type="SUPFAM" id="SSF48403">
    <property type="entry name" value="Ankyrin repeat"/>
    <property type="match status" value="1"/>
</dbReference>
<feature type="compositionally biased region" description="Basic and acidic residues" evidence="5">
    <location>
        <begin position="402"/>
        <end position="422"/>
    </location>
</feature>
<dbReference type="InterPro" id="IPR051048">
    <property type="entry name" value="Peptidase_S8/S53_subtilisin"/>
</dbReference>
<feature type="domain" description="Peptidase S8/S53" evidence="6">
    <location>
        <begin position="794"/>
        <end position="1055"/>
    </location>
</feature>
<feature type="region of interest" description="Disordered" evidence="5">
    <location>
        <begin position="728"/>
        <end position="751"/>
    </location>
</feature>
<dbReference type="GO" id="GO:0004252">
    <property type="term" value="F:serine-type endopeptidase activity"/>
    <property type="evidence" value="ECO:0007669"/>
    <property type="project" value="InterPro"/>
</dbReference>
<dbReference type="GeneID" id="54289652"/>
<protein>
    <recommendedName>
        <fullName evidence="6">Peptidase S8/S53 domain-containing protein</fullName>
    </recommendedName>
</protein>
<dbReference type="InterPro" id="IPR023827">
    <property type="entry name" value="Peptidase_S8_Asp-AS"/>
</dbReference>
<evidence type="ECO:0000256" key="3">
    <source>
        <dbReference type="ARBA" id="ARBA00022801"/>
    </source>
</evidence>
<feature type="region of interest" description="Disordered" evidence="5">
    <location>
        <begin position="400"/>
        <end position="463"/>
    </location>
</feature>
<proteinExistence type="inferred from homology"/>
<evidence type="ECO:0000256" key="5">
    <source>
        <dbReference type="SAM" id="MobiDB-lite"/>
    </source>
</evidence>
<dbReference type="Proteomes" id="UP000799778">
    <property type="component" value="Unassembled WGS sequence"/>
</dbReference>
<dbReference type="SUPFAM" id="SSF52743">
    <property type="entry name" value="Subtilisin-like"/>
    <property type="match status" value="1"/>
</dbReference>
<dbReference type="Gene3D" id="1.25.40.20">
    <property type="entry name" value="Ankyrin repeat-containing domain"/>
    <property type="match status" value="1"/>
</dbReference>
<keyword evidence="4" id="KW-0720">Serine protease</keyword>
<feature type="compositionally biased region" description="Basic and acidic residues" evidence="5">
    <location>
        <begin position="430"/>
        <end position="440"/>
    </location>
</feature>
<gene>
    <name evidence="7" type="ORF">BU24DRAFT_465179</name>
</gene>
<dbReference type="InterPro" id="IPR036852">
    <property type="entry name" value="Peptidase_S8/S53_dom_sf"/>
</dbReference>
<feature type="compositionally biased region" description="Basic and acidic residues" evidence="5">
    <location>
        <begin position="274"/>
        <end position="300"/>
    </location>
</feature>
<dbReference type="RefSeq" id="XP_033381162.1">
    <property type="nucleotide sequence ID" value="XM_033532255.1"/>
</dbReference>
<dbReference type="GO" id="GO:0006508">
    <property type="term" value="P:proteolysis"/>
    <property type="evidence" value="ECO:0007669"/>
    <property type="project" value="UniProtKB-KW"/>
</dbReference>
<dbReference type="AlphaFoldDB" id="A0A6A5XIP1"/>
<keyword evidence="2" id="KW-0645">Protease</keyword>
<dbReference type="PANTHER" id="PTHR43399:SF4">
    <property type="entry name" value="CELL WALL-ASSOCIATED PROTEASE"/>
    <property type="match status" value="1"/>
</dbReference>
<feature type="compositionally biased region" description="Polar residues" evidence="5">
    <location>
        <begin position="375"/>
        <end position="384"/>
    </location>
</feature>
<organism evidence="7 8">
    <name type="scientific">Aaosphaeria arxii CBS 175.79</name>
    <dbReference type="NCBI Taxonomy" id="1450172"/>
    <lineage>
        <taxon>Eukaryota</taxon>
        <taxon>Fungi</taxon>
        <taxon>Dikarya</taxon>
        <taxon>Ascomycota</taxon>
        <taxon>Pezizomycotina</taxon>
        <taxon>Dothideomycetes</taxon>
        <taxon>Pleosporomycetidae</taxon>
        <taxon>Pleosporales</taxon>
        <taxon>Pleosporales incertae sedis</taxon>
        <taxon>Aaosphaeria</taxon>
    </lineage>
</organism>
<dbReference type="InterPro" id="IPR015500">
    <property type="entry name" value="Peptidase_S8_subtilisin-rel"/>
</dbReference>
<evidence type="ECO:0000313" key="7">
    <source>
        <dbReference type="EMBL" id="KAF2012823.1"/>
    </source>
</evidence>
<accession>A0A6A5XIP1</accession>
<dbReference type="InterPro" id="IPR036770">
    <property type="entry name" value="Ankyrin_rpt-contain_sf"/>
</dbReference>
<evidence type="ECO:0000256" key="1">
    <source>
        <dbReference type="ARBA" id="ARBA00011073"/>
    </source>
</evidence>
<dbReference type="PANTHER" id="PTHR43399">
    <property type="entry name" value="SUBTILISIN-RELATED"/>
    <property type="match status" value="1"/>
</dbReference>
<feature type="compositionally biased region" description="Low complexity" evidence="5">
    <location>
        <begin position="443"/>
        <end position="459"/>
    </location>
</feature>
<dbReference type="Pfam" id="PF00082">
    <property type="entry name" value="Peptidase_S8"/>
    <property type="match status" value="1"/>
</dbReference>
<keyword evidence="8" id="KW-1185">Reference proteome</keyword>
<keyword evidence="3" id="KW-0378">Hydrolase</keyword>
<evidence type="ECO:0000313" key="8">
    <source>
        <dbReference type="Proteomes" id="UP000799778"/>
    </source>
</evidence>
<dbReference type="Gene3D" id="3.40.50.200">
    <property type="entry name" value="Peptidase S8/S53 domain"/>
    <property type="match status" value="1"/>
</dbReference>
<dbReference type="PRINTS" id="PR00723">
    <property type="entry name" value="SUBTILISIN"/>
</dbReference>
<feature type="compositionally biased region" description="Acidic residues" evidence="5">
    <location>
        <begin position="18"/>
        <end position="43"/>
    </location>
</feature>
<evidence type="ECO:0000256" key="2">
    <source>
        <dbReference type="ARBA" id="ARBA00022670"/>
    </source>
</evidence>
<comment type="similarity">
    <text evidence="1">Belongs to the peptidase S8 family.</text>
</comment>
<feature type="region of interest" description="Disordered" evidence="5">
    <location>
        <begin position="1"/>
        <end position="50"/>
    </location>
</feature>
<feature type="compositionally biased region" description="Basic and acidic residues" evidence="5">
    <location>
        <begin position="333"/>
        <end position="359"/>
    </location>
</feature>
<reference evidence="7" key="1">
    <citation type="journal article" date="2020" name="Stud. Mycol.">
        <title>101 Dothideomycetes genomes: a test case for predicting lifestyles and emergence of pathogens.</title>
        <authorList>
            <person name="Haridas S."/>
            <person name="Albert R."/>
            <person name="Binder M."/>
            <person name="Bloem J."/>
            <person name="Labutti K."/>
            <person name="Salamov A."/>
            <person name="Andreopoulos B."/>
            <person name="Baker S."/>
            <person name="Barry K."/>
            <person name="Bills G."/>
            <person name="Bluhm B."/>
            <person name="Cannon C."/>
            <person name="Castanera R."/>
            <person name="Culley D."/>
            <person name="Daum C."/>
            <person name="Ezra D."/>
            <person name="Gonzalez J."/>
            <person name="Henrissat B."/>
            <person name="Kuo A."/>
            <person name="Liang C."/>
            <person name="Lipzen A."/>
            <person name="Lutzoni F."/>
            <person name="Magnuson J."/>
            <person name="Mondo S."/>
            <person name="Nolan M."/>
            <person name="Ohm R."/>
            <person name="Pangilinan J."/>
            <person name="Park H.-J."/>
            <person name="Ramirez L."/>
            <person name="Alfaro M."/>
            <person name="Sun H."/>
            <person name="Tritt A."/>
            <person name="Yoshinaga Y."/>
            <person name="Zwiers L.-H."/>
            <person name="Turgeon B."/>
            <person name="Goodwin S."/>
            <person name="Spatafora J."/>
            <person name="Crous P."/>
            <person name="Grigoriev I."/>
        </authorList>
    </citation>
    <scope>NUCLEOTIDE SEQUENCE</scope>
    <source>
        <strain evidence="7">CBS 175.79</strain>
    </source>
</reference>
<dbReference type="InterPro" id="IPR000209">
    <property type="entry name" value="Peptidase_S8/S53_dom"/>
</dbReference>
<feature type="compositionally biased region" description="Basic and acidic residues" evidence="5">
    <location>
        <begin position="312"/>
        <end position="324"/>
    </location>
</feature>
<evidence type="ECO:0000259" key="6">
    <source>
        <dbReference type="Pfam" id="PF00082"/>
    </source>
</evidence>
<dbReference type="OrthoDB" id="206201at2759"/>
<sequence length="1136" mass="129734">MADAPMEREFIPYSPVGDYEDEDDELSTDTDDITDDDEEDYDDEHAYKEEEQIEAQKAQEEILHEKLKEIEVQLASASLAKDEQQQRAFLESYDRYLRPQDLSKTERRNMLYRMAYEGPPQEHPWLVKHLVKSYPQLLQELDEVNRNPLLVAVIYERLWYINAVLDSGISKQDLEPLLGPTSEDDRIKRLNSGNINNCIQVAISKDLRVPETKKLIDQASEYTLASQDGSGRTPLHIAVEYERCTPARKDIIMSLIKRGDRAFDQVTEKPDKFSIYRHHLDTREKYDKKKQEQRRSERSEGGQARKAVTQKPRVDDKERSKRNADSTSSRTRSSRDVEALDRERGRRDDRGPTRDDRSSIRPIQRTGSALDRTSAFPNRQTEVYSQQSLEARKYFLQNSADDPFRDFPPEMKRDSGNQESSRRMTVVQQEPKKVAGEPERAPSSTTKKTKASGTSRTSKNVPSKDVANLVAKELKLHYFRTTFRPTERKERKTRAAIQRNHDSAIEFLYGQNAEDKHICFNFPPYRLKDGEKVSFEDFEHSYNGFEFDDVLLYVDFRKLELERPPVRQRNIRPDSDGTGRKDVQPFFNWLYKKGVRNIIKVSVEDREGIPHSDVTIEESLKQFDIEILDWRKCDLCPQAIYDACHKNSKNLGEIHLWWSGNNAILRAWSESDGLVRLPKLKNIHLHDFKAGLDSTARREANIKEFKRRLQREREKLELGRITVTEYKQDPQYDPKGKGRISKQGKGRDPGSLMDTHQWLSVMDNFADGLVRWNPLKDLPADLTKISNLPEDLLKDVTVALIDDGVSFMHRALADKLAKGKSFDSGYGDQDVLGAPEPFYGSTTGHGTCMAYMIQRVCPNVKIYVCKLDTIRKEPGVPANFTAKSAADAVEFAVDRGFDIISMSWTIQRSDDEEKAAESNAHLKRLQSALERAQKNNTMLFCSAPDVGASSRQSMTSFYPFGRPIPHMFKIGAAKADGSMYGWAGNSDQVDFILPGHNVMLREGDKISEEDDIPKTGSSVATALAAGLAALIIQCVRLGALHNHVKSQGAVTTTAPNVESLRAIKQFDAMKEAFKKVSTGYTESDKRLEVEKVFKQPGTELNSLNNDNTDDERRWNLIVQLARDLVSWNTQIAIRQA</sequence>
<dbReference type="PROSITE" id="PS00136">
    <property type="entry name" value="SUBTILASE_ASP"/>
    <property type="match status" value="1"/>
</dbReference>
<name>A0A6A5XIP1_9PLEO</name>